<feature type="compositionally biased region" description="Basic and acidic residues" evidence="3">
    <location>
        <begin position="99"/>
        <end position="117"/>
    </location>
</feature>
<dbReference type="PROSITE" id="PS51319">
    <property type="entry name" value="TFIIS_N"/>
    <property type="match status" value="1"/>
</dbReference>
<evidence type="ECO:0000259" key="4">
    <source>
        <dbReference type="PROSITE" id="PS51319"/>
    </source>
</evidence>
<protein>
    <recommendedName>
        <fullName evidence="4">TFIIS N-terminal domain-containing protein</fullName>
    </recommendedName>
</protein>
<evidence type="ECO:0000256" key="1">
    <source>
        <dbReference type="ARBA" id="ARBA00037992"/>
    </source>
</evidence>
<evidence type="ECO:0000313" key="6">
    <source>
        <dbReference type="EMBL" id="CAE4599605.1"/>
    </source>
</evidence>
<dbReference type="GO" id="GO:0016973">
    <property type="term" value="P:poly(A)+ mRNA export from nucleus"/>
    <property type="evidence" value="ECO:0007669"/>
    <property type="project" value="TreeGrafter"/>
</dbReference>
<feature type="compositionally biased region" description="Basic residues" evidence="3">
    <location>
        <begin position="82"/>
        <end position="98"/>
    </location>
</feature>
<dbReference type="AlphaFoldDB" id="A0A6U3RFI5"/>
<feature type="compositionally biased region" description="Acidic residues" evidence="3">
    <location>
        <begin position="51"/>
        <end position="61"/>
    </location>
</feature>
<evidence type="ECO:0000256" key="2">
    <source>
        <dbReference type="PROSITE-ProRule" id="PRU00649"/>
    </source>
</evidence>
<dbReference type="GO" id="GO:0005634">
    <property type="term" value="C:nucleus"/>
    <property type="evidence" value="ECO:0007669"/>
    <property type="project" value="UniProtKB-SubCell"/>
</dbReference>
<feature type="compositionally biased region" description="Basic and acidic residues" evidence="3">
    <location>
        <begin position="438"/>
        <end position="461"/>
    </location>
</feature>
<sequence length="480" mass="53065">MPDDNLFGDSSSDDTDDLFAQAKPDDKPIAKKKASPKKKRLQKKKRKLDAPDADNDSDDDASLSGGKGGGASGLSDSDGGGKPKKKAAAKTTKKKKAKKSDGGGKKMSRKEKMEALARKRHQSTDEEEEIRAPIPRSGDKAESGGEDKHYESAARDRGYDSEERNYEDLSDDSVVGVQEALCDDDAPENPIMAAVHRMKRKKKTGMRQSEKEEVAREFLKKMTSAADDDDTAIQEKRPAIKKLAMLPEVIDMLTKRDLILNLLEFDLLVIIKRWVQPLPNGTLGNITVRQQILAAIAKIGTGENGISSNDLKRSSLGKTVMSLYMHKSETPEMKRQHKSLIEQWSRPIFKKSGNMRDLETVHSSRRNDDMGLAGIARANSAYATAQPVNQGRSSRNEKDLTSIIAGKGSGAQEIGSNRVRVPYSKGFQFTHRPMSRVIEPDEKKGRPGRDKLSKRMVEKSRPVSKNQRSCNFSVDGKSVK</sequence>
<proteinExistence type="inferred from homology"/>
<feature type="compositionally biased region" description="Basic and acidic residues" evidence="3">
    <location>
        <begin position="137"/>
        <end position="167"/>
    </location>
</feature>
<dbReference type="PANTHER" id="PTHR46010:SF1">
    <property type="entry name" value="PROTEIN IWS1 HOMOLOG"/>
    <property type="match status" value="1"/>
</dbReference>
<feature type="compositionally biased region" description="Polar residues" evidence="3">
    <location>
        <begin position="463"/>
        <end position="472"/>
    </location>
</feature>
<dbReference type="InterPro" id="IPR051037">
    <property type="entry name" value="RNAPII_TF_IWS1"/>
</dbReference>
<comment type="subcellular location">
    <subcellularLocation>
        <location evidence="2">Nucleus</location>
    </subcellularLocation>
</comment>
<dbReference type="EMBL" id="HBGN01017292">
    <property type="protein sequence ID" value="CAD9330053.1"/>
    <property type="molecule type" value="Transcribed_RNA"/>
</dbReference>
<reference evidence="6" key="1">
    <citation type="submission" date="2021-01" db="EMBL/GenBank/DDBJ databases">
        <authorList>
            <person name="Corre E."/>
            <person name="Pelletier E."/>
            <person name="Niang G."/>
            <person name="Scheremetjew M."/>
            <person name="Finn R."/>
            <person name="Kale V."/>
            <person name="Holt S."/>
            <person name="Cochrane G."/>
            <person name="Meng A."/>
            <person name="Brown T."/>
            <person name="Cohen L."/>
        </authorList>
    </citation>
    <scope>NUCLEOTIDE SEQUENCE</scope>
    <source>
        <strain evidence="6">GSO104</strain>
        <strain evidence="5">Pop2</strain>
    </source>
</reference>
<dbReference type="InterPro" id="IPR017923">
    <property type="entry name" value="TFIIS_N"/>
</dbReference>
<dbReference type="PANTHER" id="PTHR46010">
    <property type="entry name" value="PROTEIN IWS1 HOMOLOG"/>
    <property type="match status" value="1"/>
</dbReference>
<name>A0A6U3RFI5_9STRA</name>
<feature type="domain" description="TFIIS N-terminal" evidence="4">
    <location>
        <begin position="269"/>
        <end position="351"/>
    </location>
</feature>
<comment type="similarity">
    <text evidence="1">Belongs to the IWS1 family.</text>
</comment>
<organism evidence="6">
    <name type="scientific">Ditylum brightwellii</name>
    <dbReference type="NCBI Taxonomy" id="49249"/>
    <lineage>
        <taxon>Eukaryota</taxon>
        <taxon>Sar</taxon>
        <taxon>Stramenopiles</taxon>
        <taxon>Ochrophyta</taxon>
        <taxon>Bacillariophyta</taxon>
        <taxon>Mediophyceae</taxon>
        <taxon>Lithodesmiophycidae</taxon>
        <taxon>Lithodesmiales</taxon>
        <taxon>Lithodesmiaceae</taxon>
        <taxon>Ditylum</taxon>
    </lineage>
</organism>
<evidence type="ECO:0000256" key="3">
    <source>
        <dbReference type="SAM" id="MobiDB-lite"/>
    </source>
</evidence>
<evidence type="ECO:0000313" key="5">
    <source>
        <dbReference type="EMBL" id="CAD9330053.1"/>
    </source>
</evidence>
<feature type="region of interest" description="Disordered" evidence="3">
    <location>
        <begin position="432"/>
        <end position="480"/>
    </location>
</feature>
<gene>
    <name evidence="6" type="ORF">DBRI00130_LOCUS10920</name>
    <name evidence="5" type="ORF">DBRI1063_LOCUS11091</name>
</gene>
<dbReference type="Pfam" id="PF08711">
    <property type="entry name" value="Med26"/>
    <property type="match status" value="1"/>
</dbReference>
<dbReference type="EMBL" id="HBNS01013557">
    <property type="protein sequence ID" value="CAE4599605.1"/>
    <property type="molecule type" value="Transcribed_RNA"/>
</dbReference>
<dbReference type="Gene3D" id="1.20.930.10">
    <property type="entry name" value="Conserved domain common to transcription factors TFIIS, elongin A, CRSP70"/>
    <property type="match status" value="1"/>
</dbReference>
<feature type="compositionally biased region" description="Basic residues" evidence="3">
    <location>
        <begin position="30"/>
        <end position="47"/>
    </location>
</feature>
<dbReference type="InterPro" id="IPR035441">
    <property type="entry name" value="TFIIS/LEDGF_dom_sf"/>
</dbReference>
<feature type="region of interest" description="Disordered" evidence="3">
    <location>
        <begin position="1"/>
        <end position="172"/>
    </location>
</feature>
<accession>A0A6U3RFI5</accession>
<keyword evidence="2" id="KW-0539">Nucleus</keyword>